<keyword evidence="2" id="KW-0472">Membrane</keyword>
<reference evidence="5" key="1">
    <citation type="submission" date="2024-02" db="EMBL/GenBank/DDBJ databases">
        <authorList>
            <consortium name="ELIXIR-Norway"/>
            <consortium name="Elixir Norway"/>
        </authorList>
    </citation>
    <scope>NUCLEOTIDE SEQUENCE</scope>
</reference>
<feature type="transmembrane region" description="Helical" evidence="2">
    <location>
        <begin position="235"/>
        <end position="257"/>
    </location>
</feature>
<evidence type="ECO:0000256" key="2">
    <source>
        <dbReference type="SAM" id="Phobius"/>
    </source>
</evidence>
<feature type="region of interest" description="Disordered" evidence="1">
    <location>
        <begin position="189"/>
        <end position="225"/>
    </location>
</feature>
<accession>A0ABP0V3X7</accession>
<keyword evidence="2" id="KW-1133">Transmembrane helix</keyword>
<sequence length="259" mass="26715">MIMHCILIAVTLSMVLSQAYAINFGLPPLPGFGTGGGNDTCKDVDCQKGTCVPNSDNVIDDLLFPYHCDCDPGWTTFQTFVPFLTTSTLPCNIPNCTLDSNCTGSSPSPAPSSETLAPAPASANACTLPGICGRGQCVVTNTSSLTPTFKCVCDPGYANVLNLTAGFCVNQCEIGGSCQNLGITIPGFTPPSPAPPASNQNATTPSPDTFPNAGPVISPSPFESSSEGQSSGCRYAPFAGNLLYGGALVLASVYFALFW</sequence>
<dbReference type="Proteomes" id="UP001497512">
    <property type="component" value="Chromosome 9"/>
</dbReference>
<evidence type="ECO:0000313" key="5">
    <source>
        <dbReference type="EMBL" id="CAK9237128.1"/>
    </source>
</evidence>
<dbReference type="PANTHER" id="PTHR33881">
    <property type="entry name" value="NEUROGENIC LOCUS NOTCH-LIKE PROTEIN"/>
    <property type="match status" value="1"/>
</dbReference>
<feature type="signal peptide" evidence="3">
    <location>
        <begin position="1"/>
        <end position="21"/>
    </location>
</feature>
<keyword evidence="3" id="KW-0732">Signal</keyword>
<protein>
    <recommendedName>
        <fullName evidence="4">EGF-like domain-containing protein</fullName>
    </recommendedName>
</protein>
<organism evidence="5 6">
    <name type="scientific">Sphagnum troendelagicum</name>
    <dbReference type="NCBI Taxonomy" id="128251"/>
    <lineage>
        <taxon>Eukaryota</taxon>
        <taxon>Viridiplantae</taxon>
        <taxon>Streptophyta</taxon>
        <taxon>Embryophyta</taxon>
        <taxon>Bryophyta</taxon>
        <taxon>Sphagnophytina</taxon>
        <taxon>Sphagnopsida</taxon>
        <taxon>Sphagnales</taxon>
        <taxon>Sphagnaceae</taxon>
        <taxon>Sphagnum</taxon>
    </lineage>
</organism>
<dbReference type="SMART" id="SM00181">
    <property type="entry name" value="EGF"/>
    <property type="match status" value="2"/>
</dbReference>
<gene>
    <name evidence="5" type="ORF">CSSPTR1EN2_LOCUS23528</name>
</gene>
<evidence type="ECO:0000259" key="4">
    <source>
        <dbReference type="SMART" id="SM00181"/>
    </source>
</evidence>
<feature type="domain" description="EGF-like" evidence="4">
    <location>
        <begin position="40"/>
        <end position="81"/>
    </location>
</feature>
<evidence type="ECO:0000256" key="3">
    <source>
        <dbReference type="SAM" id="SignalP"/>
    </source>
</evidence>
<name>A0ABP0V3X7_9BRYO</name>
<dbReference type="PANTHER" id="PTHR33881:SF17">
    <property type="entry name" value="EGF-LIKE DOMAIN-CONTAINING PROTEIN"/>
    <property type="match status" value="1"/>
</dbReference>
<evidence type="ECO:0000256" key="1">
    <source>
        <dbReference type="SAM" id="MobiDB-lite"/>
    </source>
</evidence>
<proteinExistence type="predicted"/>
<keyword evidence="2" id="KW-0812">Transmembrane</keyword>
<evidence type="ECO:0000313" key="6">
    <source>
        <dbReference type="Proteomes" id="UP001497512"/>
    </source>
</evidence>
<dbReference type="InterPro" id="IPR000742">
    <property type="entry name" value="EGF"/>
</dbReference>
<keyword evidence="6" id="KW-1185">Reference proteome</keyword>
<dbReference type="EMBL" id="OZ019901">
    <property type="protein sequence ID" value="CAK9237128.1"/>
    <property type="molecule type" value="Genomic_DNA"/>
</dbReference>
<feature type="chain" id="PRO_5047356830" description="EGF-like domain-containing protein" evidence="3">
    <location>
        <begin position="22"/>
        <end position="259"/>
    </location>
</feature>
<feature type="domain" description="EGF-like" evidence="4">
    <location>
        <begin position="125"/>
        <end position="169"/>
    </location>
</feature>